<sequence length="571" mass="62757">MQLSIILLWLATFYGVFYCRCILCATYLGKQHWYEEAEKTLRRKLGPRSEMGRARNLVLIVGDGLSLTTLTAARILKGQRLGQPGEDTLLAWEAFPALALAKTYNLDAQVGESSACATALLCGVKANFETVGLDGGGRFEDCFSSYNSRVESLLSWAQQEGKSTGIVTNTRVTHATPAALFAHSPSRYWEDDSKVPANARKSCKDIARQLIEDEPGKHVNVLLGGGRRHWMPKMMKDVEQANEEGRRLDGRNLIEEWVRDKKRKGSHAEYVYTRAQLHRINPVSTQNLLGLFAYSHMDFEADRDTGPDGDPSLAEMTIAALSILQKNTRGFFLFVEGGRIDHAHHYNNPYRALDETLALEAALLAVLSLVDQTETLIVVTSDHSHVMTMGGLSTPRGNSILGTDRKASDVDGLPYTTLLYGNGPGYAIPRLIPSNVANVTAKSDKNTVHGSAAPRHWSTHGGEDVPVYASGPLASHLFTATIDQSFIPHAMAYSACIGPYKQRCQQANFSFAIPNCIEDPRRERTRQRGAGAGVVLASSVMSDDTTPSCTHITLSNFCTISMVYILWFAVT</sequence>
<comment type="subcellular location">
    <subcellularLocation>
        <location evidence="1">Cell membrane</location>
        <topology evidence="1">Lipid-anchor</topology>
        <topology evidence="1">GPI-anchor</topology>
    </subcellularLocation>
</comment>
<comment type="similarity">
    <text evidence="2 15">Belongs to the alkaline phosphatase family.</text>
</comment>
<dbReference type="PANTHER" id="PTHR11596:SF91">
    <property type="entry name" value="ALKALINE PHOSPHATASE-RELATED"/>
    <property type="match status" value="1"/>
</dbReference>
<feature type="binding site" evidence="14">
    <location>
        <position position="174"/>
    </location>
    <ligand>
        <name>Mg(2+)</name>
        <dbReference type="ChEBI" id="CHEBI:18420"/>
    </ligand>
</feature>
<feature type="binding site" evidence="14">
    <location>
        <position position="345"/>
    </location>
    <ligand>
        <name>Zn(2+)</name>
        <dbReference type="ChEBI" id="CHEBI:29105"/>
        <label>2</label>
    </ligand>
</feature>
<keyword evidence="6 14" id="KW-0479">Metal-binding</keyword>
<keyword evidence="5" id="KW-0336">GPI-anchor</keyword>
<evidence type="ECO:0000256" key="12">
    <source>
        <dbReference type="ARBA" id="ARBA00023288"/>
    </source>
</evidence>
<evidence type="ECO:0000256" key="8">
    <source>
        <dbReference type="ARBA" id="ARBA00022833"/>
    </source>
</evidence>
<dbReference type="FunFam" id="3.40.720.10:FF:000008">
    <property type="entry name" value="Alkaline phosphatase"/>
    <property type="match status" value="1"/>
</dbReference>
<dbReference type="PRINTS" id="PR00113">
    <property type="entry name" value="ALKPHPHTASE"/>
</dbReference>
<evidence type="ECO:0000256" key="15">
    <source>
        <dbReference type="RuleBase" id="RU003946"/>
    </source>
</evidence>
<feature type="binding site" evidence="14">
    <location>
        <position position="63"/>
    </location>
    <ligand>
        <name>Mg(2+)</name>
        <dbReference type="ChEBI" id="CHEBI:18420"/>
    </ligand>
</feature>
<evidence type="ECO:0000256" key="9">
    <source>
        <dbReference type="ARBA" id="ARBA00022842"/>
    </source>
</evidence>
<dbReference type="Gene3D" id="3.40.720.10">
    <property type="entry name" value="Alkaline Phosphatase, subunit A"/>
    <property type="match status" value="1"/>
</dbReference>
<dbReference type="GO" id="GO:0098552">
    <property type="term" value="C:side of membrane"/>
    <property type="evidence" value="ECO:0007669"/>
    <property type="project" value="UniProtKB-KW"/>
</dbReference>
<feature type="binding site" evidence="14">
    <location>
        <position position="63"/>
    </location>
    <ligand>
        <name>Zn(2+)</name>
        <dbReference type="ChEBI" id="CHEBI:29105"/>
        <label>2</label>
    </ligand>
</feature>
<evidence type="ECO:0000256" key="6">
    <source>
        <dbReference type="ARBA" id="ARBA00022723"/>
    </source>
</evidence>
<evidence type="ECO:0000256" key="13">
    <source>
        <dbReference type="PIRSR" id="PIRSR601952-1"/>
    </source>
</evidence>
<evidence type="ECO:0000256" key="7">
    <source>
        <dbReference type="ARBA" id="ARBA00022801"/>
    </source>
</evidence>
<dbReference type="InterPro" id="IPR017850">
    <property type="entry name" value="Alkaline_phosphatase_core_sf"/>
</dbReference>
<keyword evidence="4" id="KW-1003">Cell membrane</keyword>
<evidence type="ECO:0000256" key="3">
    <source>
        <dbReference type="ARBA" id="ARBA00012647"/>
    </source>
</evidence>
<keyword evidence="11" id="KW-0325">Glycoprotein</keyword>
<dbReference type="OrthoDB" id="5818554at2759"/>
<dbReference type="PANTHER" id="PTHR11596">
    <property type="entry name" value="ALKALINE PHOSPHATASE"/>
    <property type="match status" value="1"/>
</dbReference>
<dbReference type="SUPFAM" id="SSF53649">
    <property type="entry name" value="Alkaline phosphatase-like"/>
    <property type="match status" value="1"/>
</dbReference>
<evidence type="ECO:0000256" key="5">
    <source>
        <dbReference type="ARBA" id="ARBA00022622"/>
    </source>
</evidence>
<proteinExistence type="evidence at transcript level"/>
<feature type="binding site" evidence="14">
    <location>
        <position position="460"/>
    </location>
    <ligand>
        <name>Zn(2+)</name>
        <dbReference type="ChEBI" id="CHEBI:29105"/>
        <label>2</label>
    </ligand>
</feature>
<evidence type="ECO:0000256" key="11">
    <source>
        <dbReference type="ARBA" id="ARBA00023180"/>
    </source>
</evidence>
<protein>
    <recommendedName>
        <fullName evidence="3">alkaline phosphatase</fullName>
        <ecNumber evidence="3">3.1.3.1</ecNumber>
    </recommendedName>
</protein>
<dbReference type="GO" id="GO:0005886">
    <property type="term" value="C:plasma membrane"/>
    <property type="evidence" value="ECO:0007669"/>
    <property type="project" value="UniProtKB-SubCell"/>
</dbReference>
<comment type="cofactor">
    <cofactor evidence="14">
        <name>Zn(2+)</name>
        <dbReference type="ChEBI" id="CHEBI:29105"/>
    </cofactor>
    <text evidence="14">Binds 2 Zn(2+) ions.</text>
</comment>
<evidence type="ECO:0000256" key="4">
    <source>
        <dbReference type="ARBA" id="ARBA00022475"/>
    </source>
</evidence>
<accession>A0A2L1IQ99</accession>
<evidence type="ECO:0000256" key="14">
    <source>
        <dbReference type="PIRSR" id="PIRSR601952-2"/>
    </source>
</evidence>
<evidence type="ECO:0000256" key="10">
    <source>
        <dbReference type="ARBA" id="ARBA00023136"/>
    </source>
</evidence>
<dbReference type="EC" id="3.1.3.1" evidence="3"/>
<dbReference type="SMART" id="SM00098">
    <property type="entry name" value="alkPPc"/>
    <property type="match status" value="1"/>
</dbReference>
<evidence type="ECO:0000313" key="16">
    <source>
        <dbReference type="EMBL" id="AVD96954.1"/>
    </source>
</evidence>
<dbReference type="InterPro" id="IPR001952">
    <property type="entry name" value="Alkaline_phosphatase"/>
</dbReference>
<evidence type="ECO:0000256" key="2">
    <source>
        <dbReference type="ARBA" id="ARBA00005984"/>
    </source>
</evidence>
<keyword evidence="7" id="KW-0378">Hydrolase</keyword>
<organism evidence="16">
    <name type="scientific">Nilaparvata lugens</name>
    <name type="common">Brown planthopper</name>
    <dbReference type="NCBI Taxonomy" id="108931"/>
    <lineage>
        <taxon>Eukaryota</taxon>
        <taxon>Metazoa</taxon>
        <taxon>Ecdysozoa</taxon>
        <taxon>Arthropoda</taxon>
        <taxon>Hexapoda</taxon>
        <taxon>Insecta</taxon>
        <taxon>Pterygota</taxon>
        <taxon>Neoptera</taxon>
        <taxon>Paraneoptera</taxon>
        <taxon>Hemiptera</taxon>
        <taxon>Auchenorrhyncha</taxon>
        <taxon>Fulgoroidea</taxon>
        <taxon>Delphacidae</taxon>
        <taxon>Delphacinae</taxon>
        <taxon>Nilaparvata</taxon>
    </lineage>
</organism>
<keyword evidence="10" id="KW-0472">Membrane</keyword>
<feature type="binding site" evidence="14">
    <location>
        <position position="382"/>
    </location>
    <ligand>
        <name>Zn(2+)</name>
        <dbReference type="ChEBI" id="CHEBI:29105"/>
        <label>2</label>
    </ligand>
</feature>
<dbReference type="CDD" id="cd16012">
    <property type="entry name" value="ALP"/>
    <property type="match status" value="1"/>
</dbReference>
<dbReference type="AlphaFoldDB" id="A0A2L1IQ99"/>
<comment type="cofactor">
    <cofactor evidence="14">
        <name>Mg(2+)</name>
        <dbReference type="ChEBI" id="CHEBI:18420"/>
    </cofactor>
    <text evidence="14">Binds 1 Mg(2+) ion.</text>
</comment>
<evidence type="ECO:0000256" key="1">
    <source>
        <dbReference type="ARBA" id="ARBA00004609"/>
    </source>
</evidence>
<feature type="binding site" evidence="14">
    <location>
        <position position="383"/>
    </location>
    <ligand>
        <name>Zn(2+)</name>
        <dbReference type="ChEBI" id="CHEBI:29105"/>
        <label>2</label>
    </ligand>
</feature>
<feature type="active site" description="Phosphoserine intermediate" evidence="13">
    <location>
        <position position="113"/>
    </location>
</feature>
<dbReference type="GO" id="GO:0004035">
    <property type="term" value="F:alkaline phosphatase activity"/>
    <property type="evidence" value="ECO:0007669"/>
    <property type="project" value="UniProtKB-EC"/>
</dbReference>
<feature type="binding site" evidence="14">
    <location>
        <position position="176"/>
    </location>
    <ligand>
        <name>Mg(2+)</name>
        <dbReference type="ChEBI" id="CHEBI:18420"/>
    </ligand>
</feature>
<feature type="binding site" evidence="14">
    <location>
        <position position="341"/>
    </location>
    <ligand>
        <name>Zn(2+)</name>
        <dbReference type="ChEBI" id="CHEBI:29105"/>
        <label>2</label>
    </ligand>
</feature>
<keyword evidence="12" id="KW-0449">Lipoprotein</keyword>
<dbReference type="Pfam" id="PF00245">
    <property type="entry name" value="Alk_phosphatase"/>
    <property type="match status" value="1"/>
</dbReference>
<name>A0A2L1IQ99_NILLU</name>
<feature type="binding site" evidence="14">
    <location>
        <position position="336"/>
    </location>
    <ligand>
        <name>Mg(2+)</name>
        <dbReference type="ChEBI" id="CHEBI:18420"/>
    </ligand>
</feature>
<reference evidence="16" key="1">
    <citation type="journal article" date="2018" name="J. Insect Sci.">
        <title>Analysis of Homologs of Cry-toxin Receptor-Related Proteins in the Midgut of a Non-Bt Target, Nilaparvata lugens (Stal) (Hemiptera: Delphacidae).</title>
        <authorList>
            <person name="Shao E."/>
            <person name="Lin L."/>
            <person name="Liu S."/>
            <person name="Zhang J."/>
            <person name="Chen X."/>
            <person name="Sha L."/>
            <person name="Huang Z."/>
            <person name="Huang B."/>
            <person name="Guan X."/>
        </authorList>
    </citation>
    <scope>NUCLEOTIDE SEQUENCE</scope>
</reference>
<keyword evidence="8 14" id="KW-0862">Zinc</keyword>
<dbReference type="GO" id="GO:0046872">
    <property type="term" value="F:metal ion binding"/>
    <property type="evidence" value="ECO:0007669"/>
    <property type="project" value="UniProtKB-KW"/>
</dbReference>
<dbReference type="EMBL" id="MF741671">
    <property type="protein sequence ID" value="AVD96954.1"/>
    <property type="molecule type" value="mRNA"/>
</dbReference>
<keyword evidence="9 14" id="KW-0460">Magnesium</keyword>